<proteinExistence type="predicted"/>
<reference evidence="1" key="1">
    <citation type="journal article" date="2013" name="Genome Biol.">
        <title>Reference genomes and transcriptomes of Nicotiana sylvestris and Nicotiana tomentosiformis.</title>
        <authorList>
            <person name="Sierro N."/>
            <person name="Battey J.N."/>
            <person name="Ouadi S."/>
            <person name="Bovet L."/>
            <person name="Goepfert S."/>
            <person name="Bakaher N."/>
            <person name="Peitsch M.C."/>
            <person name="Ivanov N.V."/>
        </authorList>
    </citation>
    <scope>NUCLEOTIDE SEQUENCE [LARGE SCALE GENOMIC DNA]</scope>
</reference>
<dbReference type="Pfam" id="PF14223">
    <property type="entry name" value="Retrotran_gag_2"/>
    <property type="match status" value="1"/>
</dbReference>
<dbReference type="GeneID" id="104228010"/>
<dbReference type="Proteomes" id="UP000189701">
    <property type="component" value="Unplaced"/>
</dbReference>
<evidence type="ECO:0000313" key="1">
    <source>
        <dbReference type="Proteomes" id="UP000189701"/>
    </source>
</evidence>
<name>A0A1U7WVI5_NICSY</name>
<gene>
    <name evidence="2" type="primary">LOC104228010</name>
</gene>
<dbReference type="KEGG" id="nsy:104228010"/>
<sequence>MDDDSVSSVLATSGYFNPSNWYQSLREILSEPVGDPKKMDTLLPNCPVFVFEGKSNFETWYQQMKIFFKDIGLWYIIDEGFEEPLEGTTLTGDAAMQLEKKIHLDYKARYYLAIKVDLYISKKYLYAKSSKKAWTILVKSYRKVADIKKEKLQEFRSQFELAHMGPTESVKEFFTRIEEIVNGLRINE</sequence>
<accession>A0A1U7WVI5</accession>
<dbReference type="RefSeq" id="XP_009778694.1">
    <property type="nucleotide sequence ID" value="XM_009780392.1"/>
</dbReference>
<dbReference type="PANTHER" id="PTHR35317">
    <property type="entry name" value="OS04G0629600 PROTEIN"/>
    <property type="match status" value="1"/>
</dbReference>
<dbReference type="PANTHER" id="PTHR35317:SF11">
    <property type="entry name" value="CCHC-TYPE DOMAIN-CONTAINING PROTEIN"/>
    <property type="match status" value="1"/>
</dbReference>
<dbReference type="eggNOG" id="KOG0017">
    <property type="taxonomic scope" value="Eukaryota"/>
</dbReference>
<evidence type="ECO:0000313" key="2">
    <source>
        <dbReference type="RefSeq" id="XP_009778694.1"/>
    </source>
</evidence>
<keyword evidence="1" id="KW-1185">Reference proteome</keyword>
<protein>
    <submittedName>
        <fullName evidence="2">Uncharacterized protein LOC104228010 isoform X1</fullName>
    </submittedName>
</protein>
<reference evidence="2" key="2">
    <citation type="submission" date="2025-08" db="UniProtKB">
        <authorList>
            <consortium name="RefSeq"/>
        </authorList>
    </citation>
    <scope>IDENTIFICATION</scope>
    <source>
        <tissue evidence="2">Leaf</tissue>
    </source>
</reference>
<dbReference type="AlphaFoldDB" id="A0A1U7WVI5"/>
<organism evidence="1 2">
    <name type="scientific">Nicotiana sylvestris</name>
    <name type="common">Wood tobacco</name>
    <name type="synonym">South American tobacco</name>
    <dbReference type="NCBI Taxonomy" id="4096"/>
    <lineage>
        <taxon>Eukaryota</taxon>
        <taxon>Viridiplantae</taxon>
        <taxon>Streptophyta</taxon>
        <taxon>Embryophyta</taxon>
        <taxon>Tracheophyta</taxon>
        <taxon>Spermatophyta</taxon>
        <taxon>Magnoliopsida</taxon>
        <taxon>eudicotyledons</taxon>
        <taxon>Gunneridae</taxon>
        <taxon>Pentapetalae</taxon>
        <taxon>asterids</taxon>
        <taxon>lamiids</taxon>
        <taxon>Solanales</taxon>
        <taxon>Solanaceae</taxon>
        <taxon>Nicotianoideae</taxon>
        <taxon>Nicotianeae</taxon>
        <taxon>Nicotiana</taxon>
    </lineage>
</organism>